<comment type="catalytic activity">
    <reaction evidence="7 9 10">
        <text>2-(2-carboxy-4-methylthiazol-5-yl)ethyl phosphate + 4-amino-2-methyl-5-(diphosphooxymethyl)pyrimidine + 2 H(+) = thiamine phosphate + CO2 + diphosphate</text>
        <dbReference type="Rhea" id="RHEA:47848"/>
        <dbReference type="ChEBI" id="CHEBI:15378"/>
        <dbReference type="ChEBI" id="CHEBI:16526"/>
        <dbReference type="ChEBI" id="CHEBI:33019"/>
        <dbReference type="ChEBI" id="CHEBI:37575"/>
        <dbReference type="ChEBI" id="CHEBI:57841"/>
        <dbReference type="ChEBI" id="CHEBI:62890"/>
        <dbReference type="EC" id="2.5.1.3"/>
    </reaction>
</comment>
<dbReference type="GO" id="GO:0009229">
    <property type="term" value="P:thiamine diphosphate biosynthetic process"/>
    <property type="evidence" value="ECO:0007669"/>
    <property type="project" value="UniProtKB-UniRule"/>
</dbReference>
<dbReference type="UniPathway" id="UPA00060">
    <property type="reaction ID" value="UER00141"/>
</dbReference>
<feature type="binding site" evidence="9">
    <location>
        <position position="292"/>
    </location>
    <ligand>
        <name>Mg(2+)</name>
        <dbReference type="ChEBI" id="CHEBI:18420"/>
    </ligand>
</feature>
<dbReference type="GO" id="GO:0000287">
    <property type="term" value="F:magnesium ion binding"/>
    <property type="evidence" value="ECO:0007669"/>
    <property type="project" value="UniProtKB-UniRule"/>
</dbReference>
<keyword evidence="2 9" id="KW-0808">Transferase</keyword>
<feature type="binding site" evidence="9">
    <location>
        <begin position="356"/>
        <end position="358"/>
    </location>
    <ligand>
        <name>2-[(2R,5Z)-2-carboxy-4-methylthiazol-5(2H)-ylidene]ethyl phosphate</name>
        <dbReference type="ChEBI" id="CHEBI:62899"/>
    </ligand>
</feature>
<dbReference type="STRING" id="28084.Lche_1077"/>
<keyword evidence="5 9" id="KW-0784">Thiamine biosynthesis</keyword>
<dbReference type="NCBIfam" id="TIGR00693">
    <property type="entry name" value="thiE"/>
    <property type="match status" value="1"/>
</dbReference>
<evidence type="ECO:0000256" key="9">
    <source>
        <dbReference type="HAMAP-Rule" id="MF_00097"/>
    </source>
</evidence>
<dbReference type="PATRIC" id="fig|28084.5.peg.1164"/>
<dbReference type="EMBL" id="LR134173">
    <property type="protein sequence ID" value="VEB36461.1"/>
    <property type="molecule type" value="Genomic_DNA"/>
</dbReference>
<feature type="binding site" evidence="9">
    <location>
        <begin position="407"/>
        <end position="408"/>
    </location>
    <ligand>
        <name>2-[(2R,5Z)-2-carboxy-4-methylthiazol-5(2H)-ylidene]ethyl phosphate</name>
        <dbReference type="ChEBI" id="CHEBI:62899"/>
    </ligand>
</feature>
<reference evidence="15 17" key="2">
    <citation type="submission" date="2018-12" db="EMBL/GenBank/DDBJ databases">
        <authorList>
            <consortium name="Pathogen Informatics"/>
        </authorList>
    </citation>
    <scope>NUCLEOTIDE SEQUENCE [LARGE SCALE GENOMIC DNA]</scope>
    <source>
        <strain evidence="15 17">NCTC11976</strain>
    </source>
</reference>
<evidence type="ECO:0000256" key="6">
    <source>
        <dbReference type="ARBA" id="ARBA00047334"/>
    </source>
</evidence>
<dbReference type="Gene3D" id="3.20.20.70">
    <property type="entry name" value="Aldolase class I"/>
    <property type="match status" value="1"/>
</dbReference>
<dbReference type="GO" id="GO:0016301">
    <property type="term" value="F:kinase activity"/>
    <property type="evidence" value="ECO:0007669"/>
    <property type="project" value="UniProtKB-KW"/>
</dbReference>
<evidence type="ECO:0000256" key="10">
    <source>
        <dbReference type="RuleBase" id="RU003826"/>
    </source>
</evidence>
<evidence type="ECO:0000256" key="1">
    <source>
        <dbReference type="ARBA" id="ARBA00005165"/>
    </source>
</evidence>
<dbReference type="RefSeq" id="WP_035901197.1">
    <property type="nucleotide sequence ID" value="NZ_CAAAIT010000002.1"/>
</dbReference>
<accession>A0A0W0S7I4</accession>
<evidence type="ECO:0000313" key="16">
    <source>
        <dbReference type="Proteomes" id="UP000054921"/>
    </source>
</evidence>
<keyword evidence="17" id="KW-1185">Reference proteome</keyword>
<reference evidence="14 16" key="1">
    <citation type="submission" date="2015-11" db="EMBL/GenBank/DDBJ databases">
        <title>Genomic analysis of 38 Legionella species identifies large and diverse effector repertoires.</title>
        <authorList>
            <person name="Burstein D."/>
            <person name="Amaro F."/>
            <person name="Zusman T."/>
            <person name="Lifshitz Z."/>
            <person name="Cohen O."/>
            <person name="Gilbert J.A."/>
            <person name="Pupko T."/>
            <person name="Shuman H.A."/>
            <person name="Segal G."/>
        </authorList>
    </citation>
    <scope>NUCLEOTIDE SEQUENCE [LARGE SCALE GENOMIC DNA]</scope>
    <source>
        <strain evidence="14 16">ORW</strain>
    </source>
</reference>
<comment type="catalytic activity">
    <reaction evidence="8 9 10">
        <text>2-[(2R,5Z)-2-carboxy-4-methylthiazol-5(2H)-ylidene]ethyl phosphate + 4-amino-2-methyl-5-(diphosphooxymethyl)pyrimidine + 2 H(+) = thiamine phosphate + CO2 + diphosphate</text>
        <dbReference type="Rhea" id="RHEA:47844"/>
        <dbReference type="ChEBI" id="CHEBI:15378"/>
        <dbReference type="ChEBI" id="CHEBI:16526"/>
        <dbReference type="ChEBI" id="CHEBI:33019"/>
        <dbReference type="ChEBI" id="CHEBI:37575"/>
        <dbReference type="ChEBI" id="CHEBI:57841"/>
        <dbReference type="ChEBI" id="CHEBI:62899"/>
        <dbReference type="EC" id="2.5.1.3"/>
    </reaction>
</comment>
<feature type="binding site" evidence="9">
    <location>
        <begin position="260"/>
        <end position="264"/>
    </location>
    <ligand>
        <name>4-amino-2-methyl-5-(diphosphooxymethyl)pyrimidine</name>
        <dbReference type="ChEBI" id="CHEBI:57841"/>
    </ligand>
</feature>
<dbReference type="GO" id="GO:0005737">
    <property type="term" value="C:cytoplasm"/>
    <property type="evidence" value="ECO:0007669"/>
    <property type="project" value="TreeGrafter"/>
</dbReference>
<dbReference type="PANTHER" id="PTHR20857">
    <property type="entry name" value="THIAMINE-PHOSPHATE PYROPHOSPHORYLASE"/>
    <property type="match status" value="1"/>
</dbReference>
<sequence length="428" mass="47823">MMNTVWCNTGSEIDRQTVRGLGLEMQQQLFNGSNHPKAIKISESISRKDLQILNNYSGPVVLDFTLPFQHIDNNADDLTAGFSFADVLVLNTLEAELILNRKIMTHQAMQEAAHELLTLGAKSIFLLGRHLQETSWEHDYWTNGLTSFWLTKNRFSDAKYPELRSVLSAAITGALALEYSLEDALIIAKMYAHQAVRLAGTSLCYGGFPENEMDLPYLSSKPLNEAPQPFKPCHRLGLYPVVDCFSWVEMLLKLGVKTIQLRIKEKSKSLEEEMKQSIALAKKYGATLFINDYWEMALKLNAEAVHLGQSDLDTADLDAIRNQGVFLGVSTHCYYEVARAHAICPSYIAIGPIYPTTSKEMPFLAQGIERLHRWQRTLNYPLVAIGGINIERMPDVVATGVQGIALISAITQADDPQRATEQLLSFVG</sequence>
<evidence type="ECO:0000256" key="5">
    <source>
        <dbReference type="ARBA" id="ARBA00022977"/>
    </source>
</evidence>
<evidence type="ECO:0000256" key="7">
    <source>
        <dbReference type="ARBA" id="ARBA00047851"/>
    </source>
</evidence>
<dbReference type="SUPFAM" id="SSF53613">
    <property type="entry name" value="Ribokinase-like"/>
    <property type="match status" value="1"/>
</dbReference>
<keyword evidence="3 9" id="KW-0479">Metal-binding</keyword>
<keyword evidence="4 9" id="KW-0460">Magnesium</keyword>
<gene>
    <name evidence="14" type="primary">thiDE</name>
    <name evidence="9" type="synonym">thiE</name>
    <name evidence="14" type="ORF">Lche_1077</name>
    <name evidence="15" type="ORF">NCTC11976_01721</name>
</gene>
<dbReference type="InterPro" id="IPR036206">
    <property type="entry name" value="ThiamineP_synth_sf"/>
</dbReference>
<dbReference type="HAMAP" id="MF_00097">
    <property type="entry name" value="TMP_synthase"/>
    <property type="match status" value="1"/>
</dbReference>
<feature type="domain" description="Thiamine phosphate synthase/TenI" evidence="12">
    <location>
        <begin position="244"/>
        <end position="410"/>
    </location>
</feature>
<protein>
    <recommendedName>
        <fullName evidence="9">Thiamine-phosphate synthase</fullName>
        <shortName evidence="9">TP synthase</shortName>
        <shortName evidence="9">TPS</shortName>
        <ecNumber evidence="9">2.5.1.3</ecNumber>
    </recommendedName>
    <alternativeName>
        <fullName evidence="9">Thiamine-phosphate pyrophosphorylase</fullName>
        <shortName evidence="9">TMP pyrophosphorylase</shortName>
        <shortName evidence="9">TMP-PPase</shortName>
    </alternativeName>
</protein>
<dbReference type="Gene3D" id="3.40.1190.20">
    <property type="match status" value="1"/>
</dbReference>
<dbReference type="GO" id="GO:0009228">
    <property type="term" value="P:thiamine biosynthetic process"/>
    <property type="evidence" value="ECO:0007669"/>
    <property type="project" value="UniProtKB-KW"/>
</dbReference>
<feature type="binding site" evidence="9">
    <location>
        <position position="387"/>
    </location>
    <ligand>
        <name>2-[(2R,5Z)-2-carboxy-4-methylthiazol-5(2H)-ylidene]ethyl phosphate</name>
        <dbReference type="ChEBI" id="CHEBI:62899"/>
    </ligand>
</feature>
<dbReference type="NCBIfam" id="NF002904">
    <property type="entry name" value="PRK03512.1"/>
    <property type="match status" value="1"/>
</dbReference>
<comment type="similarity">
    <text evidence="9 10">Belongs to the thiamine-phosphate synthase family.</text>
</comment>
<evidence type="ECO:0000256" key="4">
    <source>
        <dbReference type="ARBA" id="ARBA00022842"/>
    </source>
</evidence>
<dbReference type="InterPro" id="IPR034291">
    <property type="entry name" value="TMP_synthase"/>
</dbReference>
<dbReference type="EMBL" id="LNXW01000013">
    <property type="protein sequence ID" value="KTC79057.1"/>
    <property type="molecule type" value="Genomic_DNA"/>
</dbReference>
<dbReference type="InterPro" id="IPR013785">
    <property type="entry name" value="Aldolase_TIM"/>
</dbReference>
<evidence type="ECO:0000313" key="15">
    <source>
        <dbReference type="EMBL" id="VEB36461.1"/>
    </source>
</evidence>
<organism evidence="14 16">
    <name type="scientific">Legionella cherrii</name>
    <dbReference type="NCBI Taxonomy" id="28084"/>
    <lineage>
        <taxon>Bacteria</taxon>
        <taxon>Pseudomonadati</taxon>
        <taxon>Pseudomonadota</taxon>
        <taxon>Gammaproteobacteria</taxon>
        <taxon>Legionellales</taxon>
        <taxon>Legionellaceae</taxon>
        <taxon>Legionella</taxon>
    </lineage>
</organism>
<feature type="domain" description="Pyridoxamine kinase/Phosphomethylpyrimidine kinase" evidence="13">
    <location>
        <begin position="82"/>
        <end position="199"/>
    </location>
</feature>
<dbReference type="GO" id="GO:0004789">
    <property type="term" value="F:thiamine-phosphate diphosphorylase activity"/>
    <property type="evidence" value="ECO:0007669"/>
    <property type="project" value="UniProtKB-UniRule"/>
</dbReference>
<comment type="function">
    <text evidence="9">Condenses 4-methyl-5-(beta-hydroxyethyl)thiazole monophosphate (THZ-P) and 2-methyl-4-amino-5-hydroxymethyl pyrimidine pyrophosphate (HMP-PP) to form thiamine monophosphate (TMP).</text>
</comment>
<dbReference type="Pfam" id="PF02581">
    <property type="entry name" value="TMP-TENI"/>
    <property type="match status" value="1"/>
</dbReference>
<comment type="catalytic activity">
    <reaction evidence="6 9 10">
        <text>4-methyl-5-(2-phosphooxyethyl)-thiazole + 4-amino-2-methyl-5-(diphosphooxymethyl)pyrimidine + H(+) = thiamine phosphate + diphosphate</text>
        <dbReference type="Rhea" id="RHEA:22328"/>
        <dbReference type="ChEBI" id="CHEBI:15378"/>
        <dbReference type="ChEBI" id="CHEBI:33019"/>
        <dbReference type="ChEBI" id="CHEBI:37575"/>
        <dbReference type="ChEBI" id="CHEBI:57841"/>
        <dbReference type="ChEBI" id="CHEBI:58296"/>
        <dbReference type="EC" id="2.5.1.3"/>
    </reaction>
</comment>
<dbReference type="Proteomes" id="UP000277577">
    <property type="component" value="Chromosome"/>
</dbReference>
<evidence type="ECO:0000259" key="12">
    <source>
        <dbReference type="Pfam" id="PF02581"/>
    </source>
</evidence>
<evidence type="ECO:0000256" key="2">
    <source>
        <dbReference type="ARBA" id="ARBA00022679"/>
    </source>
</evidence>
<name>A0A0W0S7I4_9GAMM</name>
<dbReference type="AlphaFoldDB" id="A0A0W0S7I4"/>
<dbReference type="OrthoDB" id="9789949at2"/>
<comment type="pathway">
    <text evidence="1 9 11">Cofactor biosynthesis; thiamine diphosphate biosynthesis; thiamine phosphate from 4-amino-2-methyl-5-diphosphomethylpyrimidine and 4-methyl-5-(2-phosphoethyl)-thiazole: step 1/1.</text>
</comment>
<evidence type="ECO:0000256" key="11">
    <source>
        <dbReference type="RuleBase" id="RU004253"/>
    </source>
</evidence>
<dbReference type="SUPFAM" id="SSF51391">
    <property type="entry name" value="Thiamin phosphate synthase"/>
    <property type="match status" value="1"/>
</dbReference>
<feature type="binding site" evidence="9">
    <location>
        <position position="359"/>
    </location>
    <ligand>
        <name>4-amino-2-methyl-5-(diphosphooxymethyl)pyrimidine</name>
        <dbReference type="ChEBI" id="CHEBI:57841"/>
    </ligand>
</feature>
<comment type="cofactor">
    <cofactor evidence="9">
        <name>Mg(2+)</name>
        <dbReference type="ChEBI" id="CHEBI:18420"/>
    </cofactor>
    <text evidence="9">Binds 1 Mg(2+) ion per subunit.</text>
</comment>
<dbReference type="PANTHER" id="PTHR20857:SF15">
    <property type="entry name" value="THIAMINE-PHOSPHATE SYNTHASE"/>
    <property type="match status" value="1"/>
</dbReference>
<dbReference type="CDD" id="cd00564">
    <property type="entry name" value="TMP_TenI"/>
    <property type="match status" value="1"/>
</dbReference>
<dbReference type="InterPro" id="IPR022998">
    <property type="entry name" value="ThiamineP_synth_TenI"/>
</dbReference>
<feature type="binding site" evidence="9">
    <location>
        <position position="291"/>
    </location>
    <ligand>
        <name>4-amino-2-methyl-5-(diphosphooxymethyl)pyrimidine</name>
        <dbReference type="ChEBI" id="CHEBI:57841"/>
    </ligand>
</feature>
<evidence type="ECO:0000313" key="14">
    <source>
        <dbReference type="EMBL" id="KTC79057.1"/>
    </source>
</evidence>
<feature type="binding site" evidence="9">
    <location>
        <position position="311"/>
    </location>
    <ligand>
        <name>Mg(2+)</name>
        <dbReference type="ChEBI" id="CHEBI:18420"/>
    </ligand>
</feature>
<dbReference type="Pfam" id="PF08543">
    <property type="entry name" value="Phos_pyr_kin"/>
    <property type="match status" value="1"/>
</dbReference>
<dbReference type="FunFam" id="3.20.20.70:FF:000064">
    <property type="entry name" value="Thiamine-phosphate synthase"/>
    <property type="match status" value="1"/>
</dbReference>
<keyword evidence="14" id="KW-0418">Kinase</keyword>
<dbReference type="EC" id="2.5.1.3" evidence="9"/>
<evidence type="ECO:0000313" key="17">
    <source>
        <dbReference type="Proteomes" id="UP000277577"/>
    </source>
</evidence>
<dbReference type="Proteomes" id="UP000054921">
    <property type="component" value="Unassembled WGS sequence"/>
</dbReference>
<dbReference type="InterPro" id="IPR029056">
    <property type="entry name" value="Ribokinase-like"/>
</dbReference>
<evidence type="ECO:0000259" key="13">
    <source>
        <dbReference type="Pfam" id="PF08543"/>
    </source>
</evidence>
<evidence type="ECO:0000256" key="3">
    <source>
        <dbReference type="ARBA" id="ARBA00022723"/>
    </source>
</evidence>
<proteinExistence type="inferred from homology"/>
<feature type="binding site" evidence="9">
    <location>
        <position position="330"/>
    </location>
    <ligand>
        <name>4-amino-2-methyl-5-(diphosphooxymethyl)pyrimidine</name>
        <dbReference type="ChEBI" id="CHEBI:57841"/>
    </ligand>
</feature>
<evidence type="ECO:0000256" key="8">
    <source>
        <dbReference type="ARBA" id="ARBA00047883"/>
    </source>
</evidence>
<dbReference type="InterPro" id="IPR013749">
    <property type="entry name" value="PM/HMP-P_kinase-1"/>
</dbReference>